<evidence type="ECO:0000313" key="2">
    <source>
        <dbReference type="EMBL" id="SFQ39091.1"/>
    </source>
</evidence>
<organism evidence="2 3">
    <name type="scientific">Psychrobacillus psychrotolerans</name>
    <dbReference type="NCBI Taxonomy" id="126156"/>
    <lineage>
        <taxon>Bacteria</taxon>
        <taxon>Bacillati</taxon>
        <taxon>Bacillota</taxon>
        <taxon>Bacilli</taxon>
        <taxon>Bacillales</taxon>
        <taxon>Bacillaceae</taxon>
        <taxon>Psychrobacillus</taxon>
    </lineage>
</organism>
<sequence length="162" mass="18584">MTNTPETLDALKSIIKSAKVAMLVTHSPENRLVARPMQLQEVEFDGDLWFLTRTDTDKYEEIKTNDDVNVIISEKSYASISGTAEIVDDLNKKKEFWNKAYEVMFDMDYTDPRLILIKVKSETAEYWETGSMIKSAYNFMKKVVGKEEPVEPGKSTNETLKL</sequence>
<dbReference type="SUPFAM" id="SSF50475">
    <property type="entry name" value="FMN-binding split barrel"/>
    <property type="match status" value="1"/>
</dbReference>
<gene>
    <name evidence="2" type="ORF">SAMN05421670_1898</name>
</gene>
<dbReference type="PANTHER" id="PTHR34818">
    <property type="entry name" value="PROTEIN BLI-3"/>
    <property type="match status" value="1"/>
</dbReference>
<dbReference type="RefSeq" id="WP_093536494.1">
    <property type="nucleotide sequence ID" value="NZ_CP183885.1"/>
</dbReference>
<dbReference type="PANTHER" id="PTHR34818:SF1">
    <property type="entry name" value="PROTEIN BLI-3"/>
    <property type="match status" value="1"/>
</dbReference>
<dbReference type="STRING" id="126156.SAMN05421670_1898"/>
<dbReference type="InterPro" id="IPR012349">
    <property type="entry name" value="Split_barrel_FMN-bd"/>
</dbReference>
<dbReference type="OrthoDB" id="9795235at2"/>
<dbReference type="EMBL" id="FOXU01000002">
    <property type="protein sequence ID" value="SFQ39091.1"/>
    <property type="molecule type" value="Genomic_DNA"/>
</dbReference>
<accession>A0A1I5Y4E3</accession>
<evidence type="ECO:0000313" key="3">
    <source>
        <dbReference type="Proteomes" id="UP000198734"/>
    </source>
</evidence>
<dbReference type="Pfam" id="PF16242">
    <property type="entry name" value="Pyrid_ox_like"/>
    <property type="match status" value="1"/>
</dbReference>
<evidence type="ECO:0000259" key="1">
    <source>
        <dbReference type="Pfam" id="PF16242"/>
    </source>
</evidence>
<name>A0A1I5Y4E3_9BACI</name>
<dbReference type="Gene3D" id="2.30.110.10">
    <property type="entry name" value="Electron Transport, Fmn-binding Protein, Chain A"/>
    <property type="match status" value="1"/>
</dbReference>
<protein>
    <submittedName>
        <fullName evidence="2">General stress protein 26</fullName>
    </submittedName>
</protein>
<feature type="domain" description="General stress protein FMN-binding split barrel" evidence="1">
    <location>
        <begin position="7"/>
        <end position="149"/>
    </location>
</feature>
<dbReference type="InterPro" id="IPR038725">
    <property type="entry name" value="YdaG_split_barrel_FMN-bd"/>
</dbReference>
<dbReference type="AlphaFoldDB" id="A0A1I5Y4E3"/>
<dbReference type="InterPro" id="IPR052917">
    <property type="entry name" value="Stress-Dev_Protein"/>
</dbReference>
<proteinExistence type="predicted"/>
<keyword evidence="3" id="KW-1185">Reference proteome</keyword>
<dbReference type="Proteomes" id="UP000198734">
    <property type="component" value="Unassembled WGS sequence"/>
</dbReference>
<reference evidence="3" key="1">
    <citation type="submission" date="2016-10" db="EMBL/GenBank/DDBJ databases">
        <authorList>
            <person name="Varghese N."/>
            <person name="Submissions S."/>
        </authorList>
    </citation>
    <scope>NUCLEOTIDE SEQUENCE [LARGE SCALE GENOMIC DNA]</scope>
    <source>
        <strain evidence="3">DSM 11706</strain>
    </source>
</reference>